<organism evidence="6 7">
    <name type="scientific">Botrytis hyacinthi</name>
    <dbReference type="NCBI Taxonomy" id="278943"/>
    <lineage>
        <taxon>Eukaryota</taxon>
        <taxon>Fungi</taxon>
        <taxon>Dikarya</taxon>
        <taxon>Ascomycota</taxon>
        <taxon>Pezizomycotina</taxon>
        <taxon>Leotiomycetes</taxon>
        <taxon>Helotiales</taxon>
        <taxon>Sclerotiniaceae</taxon>
        <taxon>Botrytis</taxon>
    </lineage>
</organism>
<dbReference type="SUPFAM" id="SSF103473">
    <property type="entry name" value="MFS general substrate transporter"/>
    <property type="match status" value="1"/>
</dbReference>
<keyword evidence="4 5" id="KW-0472">Membrane</keyword>
<evidence type="ECO:0000256" key="2">
    <source>
        <dbReference type="ARBA" id="ARBA00022692"/>
    </source>
</evidence>
<dbReference type="GO" id="GO:0005886">
    <property type="term" value="C:plasma membrane"/>
    <property type="evidence" value="ECO:0007669"/>
    <property type="project" value="TreeGrafter"/>
</dbReference>
<dbReference type="Proteomes" id="UP000297814">
    <property type="component" value="Unassembled WGS sequence"/>
</dbReference>
<dbReference type="PANTHER" id="PTHR23501">
    <property type="entry name" value="MAJOR FACILITATOR SUPERFAMILY"/>
    <property type="match status" value="1"/>
</dbReference>
<dbReference type="AlphaFoldDB" id="A0A4Z1G7K7"/>
<dbReference type="PANTHER" id="PTHR23501:SF199">
    <property type="entry name" value="MFS EFFLUX TRANSPORTER INPD-RELATED"/>
    <property type="match status" value="1"/>
</dbReference>
<comment type="subcellular location">
    <subcellularLocation>
        <location evidence="1">Membrane</location>
        <topology evidence="1">Multi-pass membrane protein</topology>
    </subcellularLocation>
</comment>
<sequence length="323" mass="35095">MIIIAFGGLAILVVALQYKVPPRPQPELSVRQKLKHMDFVGAALLLGAMTCLLLALNDGGIISPWLNPKNWGCLLGFGISILCFLAVEFRLKDGSLYLHDLRLSVQSQQVTPRSVIYLYIFQEVRGITTEQSGIKMLPYRESNILATIVSGASVSRFGHYVPLMWMCGIIFTAGCEILHTLGISSTTAQWVGYEVPYTAVQIVLPTEDVPIGNSLPVFSQTLGGALAISIAQNILTNTLSQELKMISGLDSSESIALGAKHLTSTVPTEYLNGVLGAYTYALSRTFILPIAAAGTAYICSLGMEWRKVEKKHKCRSTTSHPCS</sequence>
<keyword evidence="2 5" id="KW-0812">Transmembrane</keyword>
<evidence type="ECO:0000256" key="3">
    <source>
        <dbReference type="ARBA" id="ARBA00022989"/>
    </source>
</evidence>
<reference evidence="6 7" key="1">
    <citation type="submission" date="2017-12" db="EMBL/GenBank/DDBJ databases">
        <title>Comparative genomics of Botrytis spp.</title>
        <authorList>
            <person name="Valero-Jimenez C.A."/>
            <person name="Tapia P."/>
            <person name="Veloso J."/>
            <person name="Silva-Moreno E."/>
            <person name="Staats M."/>
            <person name="Valdes J.H."/>
            <person name="Van Kan J.A.L."/>
        </authorList>
    </citation>
    <scope>NUCLEOTIDE SEQUENCE [LARGE SCALE GENOMIC DNA]</scope>
    <source>
        <strain evidence="6 7">Bh0001</strain>
    </source>
</reference>
<evidence type="ECO:0000313" key="7">
    <source>
        <dbReference type="Proteomes" id="UP000297814"/>
    </source>
</evidence>
<dbReference type="GO" id="GO:0022857">
    <property type="term" value="F:transmembrane transporter activity"/>
    <property type="evidence" value="ECO:0007669"/>
    <property type="project" value="TreeGrafter"/>
</dbReference>
<feature type="transmembrane region" description="Helical" evidence="5">
    <location>
        <begin position="39"/>
        <end position="59"/>
    </location>
</feature>
<comment type="caution">
    <text evidence="6">The sequence shown here is derived from an EMBL/GenBank/DDBJ whole genome shotgun (WGS) entry which is preliminary data.</text>
</comment>
<evidence type="ECO:0000256" key="5">
    <source>
        <dbReference type="SAM" id="Phobius"/>
    </source>
</evidence>
<protein>
    <recommendedName>
        <fullName evidence="8">Major facilitator superfamily (MFS) profile domain-containing protein</fullName>
    </recommendedName>
</protein>
<keyword evidence="3 5" id="KW-1133">Transmembrane helix</keyword>
<accession>A0A4Z1G7K7</accession>
<evidence type="ECO:0008006" key="8">
    <source>
        <dbReference type="Google" id="ProtNLM"/>
    </source>
</evidence>
<evidence type="ECO:0000313" key="6">
    <source>
        <dbReference type="EMBL" id="TGO32964.1"/>
    </source>
</evidence>
<name>A0A4Z1G7K7_9HELO</name>
<feature type="transmembrane region" description="Helical" evidence="5">
    <location>
        <begin position="71"/>
        <end position="91"/>
    </location>
</feature>
<keyword evidence="7" id="KW-1185">Reference proteome</keyword>
<dbReference type="InterPro" id="IPR036259">
    <property type="entry name" value="MFS_trans_sf"/>
</dbReference>
<gene>
    <name evidence="6" type="ORF">BHYA_0276g00090</name>
</gene>
<evidence type="ECO:0000256" key="4">
    <source>
        <dbReference type="ARBA" id="ARBA00023136"/>
    </source>
</evidence>
<dbReference type="EMBL" id="PQXK01000276">
    <property type="protein sequence ID" value="TGO32964.1"/>
    <property type="molecule type" value="Genomic_DNA"/>
</dbReference>
<proteinExistence type="predicted"/>
<evidence type="ECO:0000256" key="1">
    <source>
        <dbReference type="ARBA" id="ARBA00004141"/>
    </source>
</evidence>
<feature type="transmembrane region" description="Helical" evidence="5">
    <location>
        <begin position="286"/>
        <end position="305"/>
    </location>
</feature>